<protein>
    <submittedName>
        <fullName evidence="1">Uncharacterized protein</fullName>
    </submittedName>
</protein>
<keyword evidence="2" id="KW-1185">Reference proteome</keyword>
<comment type="caution">
    <text evidence="1">The sequence shown here is derived from an EMBL/GenBank/DDBJ whole genome shotgun (WGS) entry which is preliminary data.</text>
</comment>
<proteinExistence type="predicted"/>
<organism evidence="1 2">
    <name type="scientific">Microbacterium sediminis</name>
    <dbReference type="NCBI Taxonomy" id="904291"/>
    <lineage>
        <taxon>Bacteria</taxon>
        <taxon>Bacillati</taxon>
        <taxon>Actinomycetota</taxon>
        <taxon>Actinomycetes</taxon>
        <taxon>Micrococcales</taxon>
        <taxon>Microbacteriaceae</taxon>
        <taxon>Microbacterium</taxon>
    </lineage>
</organism>
<evidence type="ECO:0000313" key="2">
    <source>
        <dbReference type="Proteomes" id="UP000093355"/>
    </source>
</evidence>
<sequence>MDVRSAASSSSGESSTISRIAGRSEMRRRVWLLPLAAAVACAVAACGPVAGYAPTHAETEVPAALEASDLEIVNAEASVELDGFSRYLAVVAQVERDTIEAGDLSELLTTIVDVTGKDADLVSLTLGVEDMTSDMPVADPGRYVDLQTPATELGFDKDDIARGNKSIRIPWDDLVSFTEE</sequence>
<evidence type="ECO:0000313" key="1">
    <source>
        <dbReference type="EMBL" id="OCG75251.1"/>
    </source>
</evidence>
<dbReference type="STRING" id="904291.A7J15_02275"/>
<name>A0A1B9NF68_9MICO</name>
<gene>
    <name evidence="1" type="ORF">A7J15_02275</name>
</gene>
<accession>A0A1B9NF68</accession>
<dbReference type="Proteomes" id="UP000093355">
    <property type="component" value="Unassembled WGS sequence"/>
</dbReference>
<reference evidence="1 2" key="1">
    <citation type="submission" date="2016-05" db="EMBL/GenBank/DDBJ databases">
        <authorList>
            <person name="Lavstsen T."/>
            <person name="Jespersen J.S."/>
        </authorList>
    </citation>
    <scope>NUCLEOTIDE SEQUENCE [LARGE SCALE GENOMIC DNA]</scope>
    <source>
        <strain evidence="1 2">YLB-01</strain>
    </source>
</reference>
<dbReference type="AlphaFoldDB" id="A0A1B9NF68"/>
<dbReference type="EMBL" id="LXMD01000013">
    <property type="protein sequence ID" value="OCG75251.1"/>
    <property type="molecule type" value="Genomic_DNA"/>
</dbReference>